<keyword evidence="2" id="KW-1185">Reference proteome</keyword>
<name>A0A9Q1Q8C4_9CARY</name>
<gene>
    <name evidence="1" type="ORF">Cgig2_014437</name>
</gene>
<organism evidence="1 2">
    <name type="scientific">Carnegiea gigantea</name>
    <dbReference type="NCBI Taxonomy" id="171969"/>
    <lineage>
        <taxon>Eukaryota</taxon>
        <taxon>Viridiplantae</taxon>
        <taxon>Streptophyta</taxon>
        <taxon>Embryophyta</taxon>
        <taxon>Tracheophyta</taxon>
        <taxon>Spermatophyta</taxon>
        <taxon>Magnoliopsida</taxon>
        <taxon>eudicotyledons</taxon>
        <taxon>Gunneridae</taxon>
        <taxon>Pentapetalae</taxon>
        <taxon>Caryophyllales</taxon>
        <taxon>Cactineae</taxon>
        <taxon>Cactaceae</taxon>
        <taxon>Cactoideae</taxon>
        <taxon>Echinocereeae</taxon>
        <taxon>Carnegiea</taxon>
    </lineage>
</organism>
<proteinExistence type="predicted"/>
<evidence type="ECO:0000313" key="2">
    <source>
        <dbReference type="Proteomes" id="UP001153076"/>
    </source>
</evidence>
<accession>A0A9Q1Q8C4</accession>
<comment type="caution">
    <text evidence="1">The sequence shown here is derived from an EMBL/GenBank/DDBJ whole genome shotgun (WGS) entry which is preliminary data.</text>
</comment>
<evidence type="ECO:0000313" key="1">
    <source>
        <dbReference type="EMBL" id="KAJ8432702.1"/>
    </source>
</evidence>
<sequence>MPSCRRLGGVHTTQSFSFLVDAIIKGFSLLICTAPALIQPQLAICRVNYRDLSTEIAQWRLLPRSKIGINDYKSDYDLVLSPVRAIHLLSLYHSVTLKMVITITSTKIPLLIERNRPSYAKAMQFGAGCSSYPSDSLPASRTNSPLPPSVPLPTHVISNSSPSDLRADKLYFFGPPSSPPVEHTKELITLYIVGKQSPLKPPTTPKVPIVNPIVTLKNLGSPPTCAFHPVQNKGNSSLQISPPLHNENIILAQPVQGLNEGVPINMDPLNAMDEDLFEEPNENNYEDS</sequence>
<dbReference type="EMBL" id="JAKOGI010000590">
    <property type="protein sequence ID" value="KAJ8432702.1"/>
    <property type="molecule type" value="Genomic_DNA"/>
</dbReference>
<protein>
    <submittedName>
        <fullName evidence="1">Uncharacterized protein</fullName>
    </submittedName>
</protein>
<reference evidence="1" key="1">
    <citation type="submission" date="2022-04" db="EMBL/GenBank/DDBJ databases">
        <title>Carnegiea gigantea Genome sequencing and assembly v2.</title>
        <authorList>
            <person name="Copetti D."/>
            <person name="Sanderson M.J."/>
            <person name="Burquez A."/>
            <person name="Wojciechowski M.F."/>
        </authorList>
    </citation>
    <scope>NUCLEOTIDE SEQUENCE</scope>
    <source>
        <strain evidence="1">SGP5-SGP5p</strain>
        <tissue evidence="1">Aerial part</tissue>
    </source>
</reference>
<dbReference type="AlphaFoldDB" id="A0A9Q1Q8C4"/>
<dbReference type="Proteomes" id="UP001153076">
    <property type="component" value="Unassembled WGS sequence"/>
</dbReference>